<evidence type="ECO:0000313" key="3">
    <source>
        <dbReference type="WBParaSite" id="Smp_328670.1"/>
    </source>
</evidence>
<dbReference type="InParanoid" id="A0A5K4F9B1"/>
<evidence type="ECO:0000256" key="1">
    <source>
        <dbReference type="SAM" id="SignalP"/>
    </source>
</evidence>
<dbReference type="WBParaSite" id="Smp_328670.1">
    <property type="protein sequence ID" value="Smp_328670.1"/>
    <property type="gene ID" value="Smp_328670"/>
</dbReference>
<sequence>MMKNLWLLFAIIAVFAVFVQSDYQHESASKPIFDTDDIQ</sequence>
<evidence type="ECO:0000313" key="2">
    <source>
        <dbReference type="Proteomes" id="UP000008854"/>
    </source>
</evidence>
<organism evidence="2 3">
    <name type="scientific">Schistosoma mansoni</name>
    <name type="common">Blood fluke</name>
    <dbReference type="NCBI Taxonomy" id="6183"/>
    <lineage>
        <taxon>Eukaryota</taxon>
        <taxon>Metazoa</taxon>
        <taxon>Spiralia</taxon>
        <taxon>Lophotrochozoa</taxon>
        <taxon>Platyhelminthes</taxon>
        <taxon>Trematoda</taxon>
        <taxon>Digenea</taxon>
        <taxon>Strigeidida</taxon>
        <taxon>Schistosomatoidea</taxon>
        <taxon>Schistosomatidae</taxon>
        <taxon>Schistosoma</taxon>
    </lineage>
</organism>
<reference evidence="3" key="2">
    <citation type="submission" date="2019-11" db="UniProtKB">
        <authorList>
            <consortium name="WormBaseParasite"/>
        </authorList>
    </citation>
    <scope>IDENTIFICATION</scope>
    <source>
        <strain evidence="3">Puerto Rican</strain>
    </source>
</reference>
<proteinExistence type="predicted"/>
<keyword evidence="1" id="KW-0732">Signal</keyword>
<keyword evidence="2" id="KW-1185">Reference proteome</keyword>
<protein>
    <submittedName>
        <fullName evidence="3">Sel1 repeat family protein</fullName>
    </submittedName>
</protein>
<reference evidence="2" key="1">
    <citation type="journal article" date="2012" name="PLoS Negl. Trop. Dis.">
        <title>A systematically improved high quality genome and transcriptome of the human blood fluke Schistosoma mansoni.</title>
        <authorList>
            <person name="Protasio A.V."/>
            <person name="Tsai I.J."/>
            <person name="Babbage A."/>
            <person name="Nichol S."/>
            <person name="Hunt M."/>
            <person name="Aslett M.A."/>
            <person name="De Silva N."/>
            <person name="Velarde G.S."/>
            <person name="Anderson T.J."/>
            <person name="Clark R.C."/>
            <person name="Davidson C."/>
            <person name="Dillon G.P."/>
            <person name="Holroyd N.E."/>
            <person name="LoVerde P.T."/>
            <person name="Lloyd C."/>
            <person name="McQuillan J."/>
            <person name="Oliveira G."/>
            <person name="Otto T.D."/>
            <person name="Parker-Manuel S.J."/>
            <person name="Quail M.A."/>
            <person name="Wilson R.A."/>
            <person name="Zerlotini A."/>
            <person name="Dunne D.W."/>
            <person name="Berriman M."/>
        </authorList>
    </citation>
    <scope>NUCLEOTIDE SEQUENCE [LARGE SCALE GENOMIC DNA]</scope>
    <source>
        <strain evidence="2">Puerto Rican</strain>
    </source>
</reference>
<dbReference type="Proteomes" id="UP000008854">
    <property type="component" value="Unassembled WGS sequence"/>
</dbReference>
<feature type="signal peptide" evidence="1">
    <location>
        <begin position="1"/>
        <end position="21"/>
    </location>
</feature>
<name>A0A5K4F9B1_SCHMA</name>
<dbReference type="AlphaFoldDB" id="A0A5K4F9B1"/>
<accession>A0A5K4F9B1</accession>
<feature type="chain" id="PRO_5024329747" evidence="1">
    <location>
        <begin position="22"/>
        <end position="39"/>
    </location>
</feature>